<accession>A0A9D2HCQ9</accession>
<protein>
    <submittedName>
        <fullName evidence="4">Cell division protein ZapB</fullName>
    </submittedName>
</protein>
<evidence type="ECO:0000313" key="4">
    <source>
        <dbReference type="EMBL" id="HJA08022.1"/>
    </source>
</evidence>
<dbReference type="GO" id="GO:0005737">
    <property type="term" value="C:cytoplasm"/>
    <property type="evidence" value="ECO:0007669"/>
    <property type="project" value="InterPro"/>
</dbReference>
<keyword evidence="1 2" id="KW-0175">Coiled coil</keyword>
<name>A0A9D2HCQ9_9BACT</name>
<evidence type="ECO:0000256" key="2">
    <source>
        <dbReference type="SAM" id="Coils"/>
    </source>
</evidence>
<keyword evidence="4" id="KW-0132">Cell division</keyword>
<dbReference type="EMBL" id="DXAN01000003">
    <property type="protein sequence ID" value="HJA08022.1"/>
    <property type="molecule type" value="Genomic_DNA"/>
</dbReference>
<comment type="caution">
    <text evidence="4">The sequence shown here is derived from an EMBL/GenBank/DDBJ whole genome shotgun (WGS) entry which is preliminary data.</text>
</comment>
<feature type="coiled-coil region" evidence="2">
    <location>
        <begin position="4"/>
        <end position="62"/>
    </location>
</feature>
<gene>
    <name evidence="4" type="primary">zapB</name>
    <name evidence="4" type="ORF">H9962_02355</name>
</gene>
<dbReference type="Proteomes" id="UP000824225">
    <property type="component" value="Unassembled WGS sequence"/>
</dbReference>
<dbReference type="InterPro" id="IPR009252">
    <property type="entry name" value="Cell_div_ZapB"/>
</dbReference>
<dbReference type="AlphaFoldDB" id="A0A9D2HCQ9"/>
<organism evidence="4 5">
    <name type="scientific">Candidatus Mailhella merdigallinarum</name>
    <dbReference type="NCBI Taxonomy" id="2838658"/>
    <lineage>
        <taxon>Bacteria</taxon>
        <taxon>Pseudomonadati</taxon>
        <taxon>Thermodesulfobacteriota</taxon>
        <taxon>Desulfovibrionia</taxon>
        <taxon>Desulfovibrionales</taxon>
        <taxon>Desulfovibrionaceae</taxon>
        <taxon>Mailhella</taxon>
    </lineage>
</organism>
<evidence type="ECO:0000313" key="5">
    <source>
        <dbReference type="Proteomes" id="UP000824225"/>
    </source>
</evidence>
<dbReference type="GO" id="GO:0043093">
    <property type="term" value="P:FtsZ-dependent cytokinesis"/>
    <property type="evidence" value="ECO:0007669"/>
    <property type="project" value="InterPro"/>
</dbReference>
<evidence type="ECO:0000256" key="1">
    <source>
        <dbReference type="ARBA" id="ARBA00023054"/>
    </source>
</evidence>
<sequence length="93" mass="10507">MELLDLLEQRVGSLLDEVAALRVENRRLREEVAAGQHKDEEIRALRDEAAQEKQVREQALMRVDALLRRIQSHLEDGPETAPAAAADASPDRR</sequence>
<feature type="region of interest" description="Disordered" evidence="3">
    <location>
        <begin position="72"/>
        <end position="93"/>
    </location>
</feature>
<evidence type="ECO:0000256" key="3">
    <source>
        <dbReference type="SAM" id="MobiDB-lite"/>
    </source>
</evidence>
<reference evidence="4" key="1">
    <citation type="journal article" date="2021" name="PeerJ">
        <title>Extensive microbial diversity within the chicken gut microbiome revealed by metagenomics and culture.</title>
        <authorList>
            <person name="Gilroy R."/>
            <person name="Ravi A."/>
            <person name="Getino M."/>
            <person name="Pursley I."/>
            <person name="Horton D.L."/>
            <person name="Alikhan N.F."/>
            <person name="Baker D."/>
            <person name="Gharbi K."/>
            <person name="Hall N."/>
            <person name="Watson M."/>
            <person name="Adriaenssens E.M."/>
            <person name="Foster-Nyarko E."/>
            <person name="Jarju S."/>
            <person name="Secka A."/>
            <person name="Antonio M."/>
            <person name="Oren A."/>
            <person name="Chaudhuri R.R."/>
            <person name="La Ragione R."/>
            <person name="Hildebrand F."/>
            <person name="Pallen M.J."/>
        </authorList>
    </citation>
    <scope>NUCLEOTIDE SEQUENCE</scope>
    <source>
        <strain evidence="4">CHK186-16707</strain>
    </source>
</reference>
<proteinExistence type="predicted"/>
<keyword evidence="4" id="KW-0131">Cell cycle</keyword>
<dbReference type="Pfam" id="PF06005">
    <property type="entry name" value="ZapB"/>
    <property type="match status" value="1"/>
</dbReference>
<feature type="compositionally biased region" description="Low complexity" evidence="3">
    <location>
        <begin position="81"/>
        <end position="93"/>
    </location>
</feature>
<dbReference type="Gene3D" id="1.20.5.340">
    <property type="match status" value="1"/>
</dbReference>
<dbReference type="GO" id="GO:0090529">
    <property type="term" value="P:cell septum assembly"/>
    <property type="evidence" value="ECO:0007669"/>
    <property type="project" value="InterPro"/>
</dbReference>
<reference evidence="4" key="2">
    <citation type="submission" date="2021-04" db="EMBL/GenBank/DDBJ databases">
        <authorList>
            <person name="Gilroy R."/>
        </authorList>
    </citation>
    <scope>NUCLEOTIDE SEQUENCE</scope>
    <source>
        <strain evidence="4">CHK186-16707</strain>
    </source>
</reference>